<proteinExistence type="predicted"/>
<dbReference type="Proteomes" id="UP000322927">
    <property type="component" value="Chromosome"/>
</dbReference>
<protein>
    <submittedName>
        <fullName evidence="1">Uncharacterized protein</fullName>
    </submittedName>
</protein>
<evidence type="ECO:0000313" key="1">
    <source>
        <dbReference type="EMBL" id="QES36010.1"/>
    </source>
</evidence>
<dbReference type="EMBL" id="CP029192">
    <property type="protein sequence ID" value="QES36010.1"/>
    <property type="molecule type" value="Genomic_DNA"/>
</dbReference>
<organism evidence="1 2">
    <name type="scientific">Streptomyces venezuelae</name>
    <dbReference type="NCBI Taxonomy" id="54571"/>
    <lineage>
        <taxon>Bacteria</taxon>
        <taxon>Bacillati</taxon>
        <taxon>Actinomycetota</taxon>
        <taxon>Actinomycetes</taxon>
        <taxon>Kitasatosporales</taxon>
        <taxon>Streptomycetaceae</taxon>
        <taxon>Streptomyces</taxon>
    </lineage>
</organism>
<evidence type="ECO:0000313" key="2">
    <source>
        <dbReference type="Proteomes" id="UP000322927"/>
    </source>
</evidence>
<reference evidence="1 2" key="1">
    <citation type="submission" date="2018-05" db="EMBL/GenBank/DDBJ databases">
        <title>Streptomyces venezuelae.</title>
        <authorList>
            <person name="Kim W."/>
            <person name="Lee N."/>
            <person name="Cho B.-K."/>
        </authorList>
    </citation>
    <scope>NUCLEOTIDE SEQUENCE [LARGE SCALE GENOMIC DNA]</scope>
    <source>
        <strain evidence="1 2">ATCC 14584</strain>
    </source>
</reference>
<name>A0A5P2C1B0_STRVZ</name>
<gene>
    <name evidence="1" type="ORF">DEJ48_23675</name>
</gene>
<accession>A0A5P2C1B0</accession>
<sequence length="66" mass="6746">MIVPVGCTVFSPRSRTSGFLDAACVVFHTTSTSSPTFAVAGAVISTWVVPCTGGRLEMGGGMHSVL</sequence>
<dbReference type="AlphaFoldDB" id="A0A5P2C1B0"/>